<keyword evidence="1 2" id="KW-0732">Signal</keyword>
<name>A0A7Y9PJT6_9BACT</name>
<dbReference type="RefSeq" id="WP_179493052.1">
    <property type="nucleotide sequence ID" value="NZ_JACCCW010000002.1"/>
</dbReference>
<evidence type="ECO:0000259" key="3">
    <source>
        <dbReference type="Pfam" id="PF13505"/>
    </source>
</evidence>
<evidence type="ECO:0000313" key="4">
    <source>
        <dbReference type="EMBL" id="NYF81214.1"/>
    </source>
</evidence>
<feature type="signal peptide" evidence="2">
    <location>
        <begin position="1"/>
        <end position="31"/>
    </location>
</feature>
<evidence type="ECO:0000256" key="1">
    <source>
        <dbReference type="ARBA" id="ARBA00022729"/>
    </source>
</evidence>
<organism evidence="4 5">
    <name type="scientific">Granulicella arctica</name>
    <dbReference type="NCBI Taxonomy" id="940613"/>
    <lineage>
        <taxon>Bacteria</taxon>
        <taxon>Pseudomonadati</taxon>
        <taxon>Acidobacteriota</taxon>
        <taxon>Terriglobia</taxon>
        <taxon>Terriglobales</taxon>
        <taxon>Acidobacteriaceae</taxon>
        <taxon>Granulicella</taxon>
    </lineage>
</organism>
<dbReference type="EMBL" id="JACCCW010000002">
    <property type="protein sequence ID" value="NYF81214.1"/>
    <property type="molecule type" value="Genomic_DNA"/>
</dbReference>
<dbReference type="SUPFAM" id="SSF56925">
    <property type="entry name" value="OMPA-like"/>
    <property type="match status" value="1"/>
</dbReference>
<feature type="chain" id="PRO_5031468649" evidence="2">
    <location>
        <begin position="32"/>
        <end position="193"/>
    </location>
</feature>
<dbReference type="Gene3D" id="2.40.160.20">
    <property type="match status" value="1"/>
</dbReference>
<comment type="caution">
    <text evidence="4">The sequence shown here is derived from an EMBL/GenBank/DDBJ whole genome shotgun (WGS) entry which is preliminary data.</text>
</comment>
<reference evidence="4 5" key="1">
    <citation type="submission" date="2020-07" db="EMBL/GenBank/DDBJ databases">
        <title>Genomic Encyclopedia of Type Strains, Phase IV (KMG-V): Genome sequencing to study the core and pangenomes of soil and plant-associated prokaryotes.</title>
        <authorList>
            <person name="Whitman W."/>
        </authorList>
    </citation>
    <scope>NUCLEOTIDE SEQUENCE [LARGE SCALE GENOMIC DNA]</scope>
    <source>
        <strain evidence="4 5">X4EP2</strain>
    </source>
</reference>
<evidence type="ECO:0000256" key="2">
    <source>
        <dbReference type="SAM" id="SignalP"/>
    </source>
</evidence>
<dbReference type="AlphaFoldDB" id="A0A7Y9PJT6"/>
<dbReference type="Pfam" id="PF13505">
    <property type="entry name" value="OMP_b-brl"/>
    <property type="match status" value="1"/>
</dbReference>
<evidence type="ECO:0000313" key="5">
    <source>
        <dbReference type="Proteomes" id="UP000589520"/>
    </source>
</evidence>
<sequence>MHLRVLHLGTMHMLKGLLLLTLLAGASGAYAQAKPTASRLLDLQAGGLFINANSDYARSRFNGYGAYADGDFYHGFGAEAEFRYITDQDPYVNLHEHTYEIGPRYSRHYGRFQPYAKLLIGRGVFNYPENTANLAYNLGALGAGTDIRIFRHVNARIDYEYQHWFSFKRNGLPSDPNDSLSPDALSAGIAYHF</sequence>
<accession>A0A7Y9PJT6</accession>
<dbReference type="InterPro" id="IPR011250">
    <property type="entry name" value="OMP/PagP_B-barrel"/>
</dbReference>
<feature type="domain" description="Outer membrane protein beta-barrel" evidence="3">
    <location>
        <begin position="19"/>
        <end position="193"/>
    </location>
</feature>
<gene>
    <name evidence="4" type="ORF">HDF17_003534</name>
</gene>
<dbReference type="Proteomes" id="UP000589520">
    <property type="component" value="Unassembled WGS sequence"/>
</dbReference>
<keyword evidence="5" id="KW-1185">Reference proteome</keyword>
<protein>
    <submittedName>
        <fullName evidence="4">Opacity protein-like surface antigen</fullName>
    </submittedName>
</protein>
<proteinExistence type="predicted"/>
<dbReference type="InterPro" id="IPR027385">
    <property type="entry name" value="Beta-barrel_OMP"/>
</dbReference>